<keyword evidence="3" id="KW-1185">Reference proteome</keyword>
<accession>A0A521ABQ0</accession>
<evidence type="ECO:0000256" key="1">
    <source>
        <dbReference type="SAM" id="SignalP"/>
    </source>
</evidence>
<dbReference type="InterPro" id="IPR008869">
    <property type="entry name" value="MlaC/ttg2D"/>
</dbReference>
<feature type="chain" id="PRO_5021862925" evidence="1">
    <location>
        <begin position="24"/>
        <end position="197"/>
    </location>
</feature>
<dbReference type="Pfam" id="PF05494">
    <property type="entry name" value="MlaC"/>
    <property type="match status" value="1"/>
</dbReference>
<proteinExistence type="predicted"/>
<evidence type="ECO:0000313" key="2">
    <source>
        <dbReference type="EMBL" id="SMO32225.1"/>
    </source>
</evidence>
<dbReference type="Proteomes" id="UP000317557">
    <property type="component" value="Unassembled WGS sequence"/>
</dbReference>
<dbReference type="PANTHER" id="PTHR36573:SF1">
    <property type="entry name" value="INTERMEMBRANE PHOSPHOLIPID TRANSPORT SYSTEM BINDING PROTEIN MLAC"/>
    <property type="match status" value="1"/>
</dbReference>
<reference evidence="2 3" key="1">
    <citation type="submission" date="2017-05" db="EMBL/GenBank/DDBJ databases">
        <authorList>
            <person name="Varghese N."/>
            <person name="Submissions S."/>
        </authorList>
    </citation>
    <scope>NUCLEOTIDE SEQUENCE [LARGE SCALE GENOMIC DNA]</scope>
    <source>
        <strain evidence="2 3">DSM 21985</strain>
    </source>
</reference>
<dbReference type="AlphaFoldDB" id="A0A521ABQ0"/>
<dbReference type="InterPro" id="IPR042245">
    <property type="entry name" value="Tgt2/MlaC_sf"/>
</dbReference>
<organism evidence="2 3">
    <name type="scientific">Gracilimonas mengyeensis</name>
    <dbReference type="NCBI Taxonomy" id="1302730"/>
    <lineage>
        <taxon>Bacteria</taxon>
        <taxon>Pseudomonadati</taxon>
        <taxon>Balneolota</taxon>
        <taxon>Balneolia</taxon>
        <taxon>Balneolales</taxon>
        <taxon>Balneolaceae</taxon>
        <taxon>Gracilimonas</taxon>
    </lineage>
</organism>
<gene>
    <name evidence="2" type="ORF">SAMN06265219_10130</name>
</gene>
<protein>
    <submittedName>
        <fullName evidence="2">Phospholipid transport system substrate-binding protein</fullName>
    </submittedName>
</protein>
<feature type="signal peptide" evidence="1">
    <location>
        <begin position="1"/>
        <end position="23"/>
    </location>
</feature>
<evidence type="ECO:0000313" key="3">
    <source>
        <dbReference type="Proteomes" id="UP000317557"/>
    </source>
</evidence>
<dbReference type="PANTHER" id="PTHR36573">
    <property type="entry name" value="INTERMEMBRANE PHOSPHOLIPID TRANSPORT SYSTEM BINDING PROTEIN MLAC"/>
    <property type="match status" value="1"/>
</dbReference>
<keyword evidence="1" id="KW-0732">Signal</keyword>
<dbReference type="EMBL" id="FXTP01000001">
    <property type="protein sequence ID" value="SMO32225.1"/>
    <property type="molecule type" value="Genomic_DNA"/>
</dbReference>
<dbReference type="RefSeq" id="WP_142452567.1">
    <property type="nucleotide sequence ID" value="NZ_FXTP01000001.1"/>
</dbReference>
<name>A0A521ABQ0_9BACT</name>
<dbReference type="Gene3D" id="3.10.450.710">
    <property type="entry name" value="Tgt2/MlaC"/>
    <property type="match status" value="1"/>
</dbReference>
<sequence>MNYLKSIFIFSILFSVLSITAVAQQTEEDVRSMLEERDEEIKELVGPEGTTYTDEQRATLKEIINGVIDFEAMAQEALAETYDTIATEKREEFVDLFSTIVRDQSLNNLDIYRAKVTYTSIEVDGNQARVETLAQLENVRTPVNYELRFEEGQWFITDMEIDDVSTAASYNRQFQRTIAQNGFEDLMERLRKRAARA</sequence>
<dbReference type="OrthoDB" id="9798905at2"/>